<proteinExistence type="predicted"/>
<organism evidence="1 2">
    <name type="scientific">Adiantum capillus-veneris</name>
    <name type="common">Maidenhair fern</name>
    <dbReference type="NCBI Taxonomy" id="13818"/>
    <lineage>
        <taxon>Eukaryota</taxon>
        <taxon>Viridiplantae</taxon>
        <taxon>Streptophyta</taxon>
        <taxon>Embryophyta</taxon>
        <taxon>Tracheophyta</taxon>
        <taxon>Polypodiopsida</taxon>
        <taxon>Polypodiidae</taxon>
        <taxon>Polypodiales</taxon>
        <taxon>Pteridineae</taxon>
        <taxon>Pteridaceae</taxon>
        <taxon>Vittarioideae</taxon>
        <taxon>Adiantum</taxon>
    </lineage>
</organism>
<accession>A0A9D4V496</accession>
<name>A0A9D4V496_ADICA</name>
<evidence type="ECO:0000313" key="2">
    <source>
        <dbReference type="Proteomes" id="UP000886520"/>
    </source>
</evidence>
<comment type="caution">
    <text evidence="1">The sequence shown here is derived from an EMBL/GenBank/DDBJ whole genome shotgun (WGS) entry which is preliminary data.</text>
</comment>
<sequence length="71" mass="7911">MRAARFLLKKEVHAISCRACGNAARLIQLHVHDRTFQRDVWNADSRAIRGFTAARLCISGVNGQSISMARS</sequence>
<dbReference type="EMBL" id="JABFUD020000006">
    <property type="protein sequence ID" value="KAI5078702.1"/>
    <property type="molecule type" value="Genomic_DNA"/>
</dbReference>
<evidence type="ECO:0000313" key="1">
    <source>
        <dbReference type="EMBL" id="KAI5078702.1"/>
    </source>
</evidence>
<keyword evidence="2" id="KW-1185">Reference proteome</keyword>
<gene>
    <name evidence="1" type="ORF">GOP47_0006373</name>
</gene>
<protein>
    <submittedName>
        <fullName evidence="1">Uncharacterized protein</fullName>
    </submittedName>
</protein>
<dbReference type="Proteomes" id="UP000886520">
    <property type="component" value="Chromosome 6"/>
</dbReference>
<reference evidence="1" key="1">
    <citation type="submission" date="2021-01" db="EMBL/GenBank/DDBJ databases">
        <title>Adiantum capillus-veneris genome.</title>
        <authorList>
            <person name="Fang Y."/>
            <person name="Liao Q."/>
        </authorList>
    </citation>
    <scope>NUCLEOTIDE SEQUENCE</scope>
    <source>
        <strain evidence="1">H3</strain>
        <tissue evidence="1">Leaf</tissue>
    </source>
</reference>
<dbReference type="AlphaFoldDB" id="A0A9D4V496"/>